<keyword evidence="10 12" id="KW-0472">Membrane</keyword>
<dbReference type="EMBL" id="NIZW01000006">
    <property type="protein sequence ID" value="PHQ35639.1"/>
    <property type="molecule type" value="Genomic_DNA"/>
</dbReference>
<dbReference type="PANTHER" id="PTHR42837:SF2">
    <property type="entry name" value="MEMBRANE METALLOPROTEASE ARASP2, CHLOROPLASTIC-RELATED"/>
    <property type="match status" value="1"/>
</dbReference>
<dbReference type="InterPro" id="IPR036034">
    <property type="entry name" value="PDZ_sf"/>
</dbReference>
<evidence type="ECO:0000256" key="2">
    <source>
        <dbReference type="ARBA" id="ARBA00004141"/>
    </source>
</evidence>
<dbReference type="SMART" id="SM00228">
    <property type="entry name" value="PDZ"/>
    <property type="match status" value="2"/>
</dbReference>
<evidence type="ECO:0000256" key="1">
    <source>
        <dbReference type="ARBA" id="ARBA00001947"/>
    </source>
</evidence>
<organism evidence="14 15">
    <name type="scientific">Rhodopirellula bahusiensis</name>
    <dbReference type="NCBI Taxonomy" id="2014065"/>
    <lineage>
        <taxon>Bacteria</taxon>
        <taxon>Pseudomonadati</taxon>
        <taxon>Planctomycetota</taxon>
        <taxon>Planctomycetia</taxon>
        <taxon>Pirellulales</taxon>
        <taxon>Pirellulaceae</taxon>
        <taxon>Rhodopirellula</taxon>
    </lineage>
</organism>
<dbReference type="GeneID" id="90608207"/>
<evidence type="ECO:0000256" key="4">
    <source>
        <dbReference type="ARBA" id="ARBA00022670"/>
    </source>
</evidence>
<keyword evidence="8 12" id="KW-1133">Transmembrane helix</keyword>
<evidence type="ECO:0000256" key="6">
    <source>
        <dbReference type="ARBA" id="ARBA00022801"/>
    </source>
</evidence>
<evidence type="ECO:0000256" key="3">
    <source>
        <dbReference type="ARBA" id="ARBA00007931"/>
    </source>
</evidence>
<evidence type="ECO:0000256" key="10">
    <source>
        <dbReference type="ARBA" id="ARBA00023136"/>
    </source>
</evidence>
<feature type="domain" description="PDZ" evidence="13">
    <location>
        <begin position="360"/>
        <end position="439"/>
    </location>
</feature>
<dbReference type="GO" id="GO:0006508">
    <property type="term" value="P:proteolysis"/>
    <property type="evidence" value="ECO:0007669"/>
    <property type="project" value="UniProtKB-KW"/>
</dbReference>
<accession>A0A2G1WAG9</accession>
<evidence type="ECO:0000256" key="8">
    <source>
        <dbReference type="ARBA" id="ARBA00022989"/>
    </source>
</evidence>
<keyword evidence="6" id="KW-0378">Hydrolase</keyword>
<comment type="similarity">
    <text evidence="3">Belongs to the peptidase M50B family.</text>
</comment>
<dbReference type="PROSITE" id="PS50106">
    <property type="entry name" value="PDZ"/>
    <property type="match status" value="1"/>
</dbReference>
<dbReference type="CDD" id="cd06163">
    <property type="entry name" value="S2P-M50_PDZ_RseP-like"/>
    <property type="match status" value="2"/>
</dbReference>
<sequence length="743" mass="80528">MPNQPYLQRGFAGLAFPVQLSFTPVEFMSLPVDWSLLPSLLAATEDTGGIFAWLQSTWLWIQVALGIGLVIFVHELGHFLAAKTFGVKCEKFYVGFDVPISIGPIKFPRTLGKFTYGETEYGIGILPLGGYVKMLGQDDDPRKAEEEAQRIRQSGEASDAEEKLDPRSYPAKPVWQRMIIISAGVVMNVITGVLFAAFAFFNGVGYTPAVVGGVTPGGPAWQAGIRPGGRVVSVSSLEDDSQLPFSEMQLKIMEAGIESSETAVPVRLQYGDDTREYQLVTQASPIEPDRRMIGIQSPTGDTLFSELPAMPNSAAADVVTDADAGAKVVGFDEQTLDSSAIMPITPLLTRIHTAPSQPIEVRLTRADESEHSLTLPPQQAKDFGIQFKIGPIKALMQNGPADLAGMEVGDQIISVGDDTDVDAYQMLLADVQYDEPVKITVQRGEGDASKEVELTLTPKRVEQTMTPVSAFGEMMSVDSLGFAYEPTAVASEVLGGGEESAATSGETIQVGDELRQIRVQFAKAEDRESIEDELSETAMEALTEGWEIGPTQPLGNLMETVQILPVGTKIIVTAIRPPSGTVVEQTLTVRQSDRFWYDRGLNFAPVESIRQADSIGMALALGVSEAKRRMADVGRFLSMLVRGKVKAKFVGGPIRIAQMASHQAEKGLSAQLMFLTMLSMNLAILNFLPIPALDGGHMVFLTAELIRGKKVDEAMEMRLTFVGVLALLALMIFVFTNDILNLL</sequence>
<dbReference type="SUPFAM" id="SSF50156">
    <property type="entry name" value="PDZ domain-like"/>
    <property type="match status" value="2"/>
</dbReference>
<dbReference type="Gene3D" id="2.30.42.10">
    <property type="match status" value="2"/>
</dbReference>
<evidence type="ECO:0000259" key="13">
    <source>
        <dbReference type="PROSITE" id="PS50106"/>
    </source>
</evidence>
<keyword evidence="5 12" id="KW-0812">Transmembrane</keyword>
<proteinExistence type="inferred from homology"/>
<name>A0A2G1WAG9_9BACT</name>
<dbReference type="InterPro" id="IPR001478">
    <property type="entry name" value="PDZ"/>
</dbReference>
<evidence type="ECO:0000313" key="15">
    <source>
        <dbReference type="Proteomes" id="UP000225740"/>
    </source>
</evidence>
<dbReference type="GO" id="GO:0004222">
    <property type="term" value="F:metalloendopeptidase activity"/>
    <property type="evidence" value="ECO:0007669"/>
    <property type="project" value="InterPro"/>
</dbReference>
<dbReference type="Pfam" id="PF02163">
    <property type="entry name" value="Peptidase_M50"/>
    <property type="match status" value="1"/>
</dbReference>
<dbReference type="AlphaFoldDB" id="A0A2G1WAG9"/>
<evidence type="ECO:0000256" key="7">
    <source>
        <dbReference type="ARBA" id="ARBA00022833"/>
    </source>
</evidence>
<keyword evidence="15" id="KW-1185">Reference proteome</keyword>
<evidence type="ECO:0000256" key="12">
    <source>
        <dbReference type="SAM" id="Phobius"/>
    </source>
</evidence>
<dbReference type="Proteomes" id="UP000225740">
    <property type="component" value="Unassembled WGS sequence"/>
</dbReference>
<dbReference type="RefSeq" id="WP_099260270.1">
    <property type="nucleotide sequence ID" value="NZ_NIZW01000006.1"/>
</dbReference>
<evidence type="ECO:0000256" key="9">
    <source>
        <dbReference type="ARBA" id="ARBA00023049"/>
    </source>
</evidence>
<reference evidence="14 15" key="1">
    <citation type="submission" date="2017-06" db="EMBL/GenBank/DDBJ databases">
        <title>Description of Rhodopirellula bahusiensis sp. nov.</title>
        <authorList>
            <person name="Kizina J."/>
            <person name="Harder J."/>
        </authorList>
    </citation>
    <scope>NUCLEOTIDE SEQUENCE [LARGE SCALE GENOMIC DNA]</scope>
    <source>
        <strain evidence="14 15">SWK21</strain>
    </source>
</reference>
<gene>
    <name evidence="14" type="ORF">CEE69_08430</name>
</gene>
<keyword evidence="9 14" id="KW-0482">Metalloprotease</keyword>
<protein>
    <submittedName>
        <fullName evidence="14">Metalloprotease</fullName>
    </submittedName>
</protein>
<feature type="transmembrane region" description="Helical" evidence="12">
    <location>
        <begin position="178"/>
        <end position="201"/>
    </location>
</feature>
<dbReference type="InterPro" id="IPR004387">
    <property type="entry name" value="Pept_M50_Zn"/>
</dbReference>
<feature type="transmembrane region" description="Helical" evidence="12">
    <location>
        <begin position="719"/>
        <end position="740"/>
    </location>
</feature>
<keyword evidence="7" id="KW-0862">Zinc</keyword>
<feature type="region of interest" description="Disordered" evidence="11">
    <location>
        <begin position="142"/>
        <end position="165"/>
    </location>
</feature>
<dbReference type="InterPro" id="IPR008915">
    <property type="entry name" value="Peptidase_M50"/>
</dbReference>
<comment type="caution">
    <text evidence="14">The sequence shown here is derived from an EMBL/GenBank/DDBJ whole genome shotgun (WGS) entry which is preliminary data.</text>
</comment>
<dbReference type="GO" id="GO:0016020">
    <property type="term" value="C:membrane"/>
    <property type="evidence" value="ECO:0007669"/>
    <property type="project" value="UniProtKB-SubCell"/>
</dbReference>
<comment type="subcellular location">
    <subcellularLocation>
        <location evidence="2">Membrane</location>
        <topology evidence="2">Multi-pass membrane protein</topology>
    </subcellularLocation>
</comment>
<evidence type="ECO:0000313" key="14">
    <source>
        <dbReference type="EMBL" id="PHQ35639.1"/>
    </source>
</evidence>
<feature type="transmembrane region" description="Helical" evidence="12">
    <location>
        <begin position="50"/>
        <end position="73"/>
    </location>
</feature>
<keyword evidence="4 14" id="KW-0645">Protease</keyword>
<evidence type="ECO:0000256" key="11">
    <source>
        <dbReference type="SAM" id="MobiDB-lite"/>
    </source>
</evidence>
<dbReference type="OrthoDB" id="9782003at2"/>
<evidence type="ECO:0000256" key="5">
    <source>
        <dbReference type="ARBA" id="ARBA00022692"/>
    </source>
</evidence>
<comment type="cofactor">
    <cofactor evidence="1">
        <name>Zn(2+)</name>
        <dbReference type="ChEBI" id="CHEBI:29105"/>
    </cofactor>
</comment>
<dbReference type="PANTHER" id="PTHR42837">
    <property type="entry name" value="REGULATOR OF SIGMA-E PROTEASE RSEP"/>
    <property type="match status" value="1"/>
</dbReference>